<dbReference type="AlphaFoldDB" id="A0A2K1DW89"/>
<proteinExistence type="predicted"/>
<evidence type="ECO:0008006" key="3">
    <source>
        <dbReference type="Google" id="ProtNLM"/>
    </source>
</evidence>
<reference evidence="1 2" key="1">
    <citation type="submission" date="2018-01" db="EMBL/GenBank/DDBJ databases">
        <title>The draft genome of Hanstruepera neustonica JCM19743.</title>
        <authorList>
            <person name="He R.-H."/>
            <person name="Du Z.-J."/>
        </authorList>
    </citation>
    <scope>NUCLEOTIDE SEQUENCE [LARGE SCALE GENOMIC DNA]</scope>
    <source>
        <strain evidence="1 2">JCM19743</strain>
    </source>
</reference>
<comment type="caution">
    <text evidence="1">The sequence shown here is derived from an EMBL/GenBank/DDBJ whole genome shotgun (WGS) entry which is preliminary data.</text>
</comment>
<sequence>MLKLLISVKNLFSLYHINFKNLTIMKKLLLFTALLVFSFRAQAQDIEEKIKGGGFYVGANIGLPISGASDVSTFNGGFDVAYLFELIDNLEVGGLVGYTHFVGDNYLNVDYDDASFIPIAASARYYFANHRFFGGVDLGVGINVVGDAKSGFYARPKFGFDLGTVALIASFQSISGGTDYRNNGTYYYSSYSSFTSVNFGVEFGF</sequence>
<name>A0A2K1DW89_9FLAO</name>
<dbReference type="Proteomes" id="UP000236641">
    <property type="component" value="Unassembled WGS sequence"/>
</dbReference>
<accession>A0A2K1DW89</accession>
<evidence type="ECO:0000313" key="2">
    <source>
        <dbReference type="Proteomes" id="UP000236641"/>
    </source>
</evidence>
<organism evidence="1 2">
    <name type="scientific">Hanstruepera neustonica</name>
    <dbReference type="NCBI Taxonomy" id="1445657"/>
    <lineage>
        <taxon>Bacteria</taxon>
        <taxon>Pseudomonadati</taxon>
        <taxon>Bacteroidota</taxon>
        <taxon>Flavobacteriia</taxon>
        <taxon>Flavobacteriales</taxon>
        <taxon>Flavobacteriaceae</taxon>
        <taxon>Hanstruepera</taxon>
    </lineage>
</organism>
<gene>
    <name evidence="1" type="ORF">C1T31_12185</name>
</gene>
<protein>
    <recommendedName>
        <fullName evidence="3">Outer membrane protein beta-barrel domain-containing protein</fullName>
    </recommendedName>
</protein>
<keyword evidence="2" id="KW-1185">Reference proteome</keyword>
<dbReference type="EMBL" id="POWF01000009">
    <property type="protein sequence ID" value="PNQ72305.1"/>
    <property type="molecule type" value="Genomic_DNA"/>
</dbReference>
<evidence type="ECO:0000313" key="1">
    <source>
        <dbReference type="EMBL" id="PNQ72305.1"/>
    </source>
</evidence>